<feature type="domain" description="DhaK" evidence="1">
    <location>
        <begin position="1"/>
        <end position="201"/>
    </location>
</feature>
<dbReference type="GO" id="GO:0005829">
    <property type="term" value="C:cytosol"/>
    <property type="evidence" value="ECO:0007669"/>
    <property type="project" value="TreeGrafter"/>
</dbReference>
<keyword evidence="2" id="KW-0418">Kinase</keyword>
<proteinExistence type="predicted"/>
<sequence>MEGINVETVIVRDDIAVTNEAQRRGVAGTVFVHKLAGYLAEKGYSLTEIKSRVEALLPEIKSIGMAIEPPLVPTTGKYGFDIEDDKMEIGIGIHGEKGIHREEVKDIDHIVGTLLDELYKEVTANDVILMVNGMGGTPLSELNIVTKYIQQNLAARTVNVAKWFVGDYMTSLDMQGFSITIVPNKPEYLEAFLAPTTSQYFK</sequence>
<evidence type="ECO:0000313" key="3">
    <source>
        <dbReference type="Proteomes" id="UP000460351"/>
    </source>
</evidence>
<dbReference type="EMBL" id="SQQU01000262">
    <property type="protein sequence ID" value="MQS33789.1"/>
    <property type="molecule type" value="Genomic_DNA"/>
</dbReference>
<name>A0AA44A599_ECOLX</name>
<dbReference type="Proteomes" id="UP000460351">
    <property type="component" value="Unassembled WGS sequence"/>
</dbReference>
<organism evidence="2 3">
    <name type="scientific">Escherichia coli</name>
    <dbReference type="NCBI Taxonomy" id="562"/>
    <lineage>
        <taxon>Bacteria</taxon>
        <taxon>Pseudomonadati</taxon>
        <taxon>Pseudomonadota</taxon>
        <taxon>Gammaproteobacteria</taxon>
        <taxon>Enterobacterales</taxon>
        <taxon>Enterobacteriaceae</taxon>
        <taxon>Escherichia</taxon>
    </lineage>
</organism>
<evidence type="ECO:0000259" key="1">
    <source>
        <dbReference type="PROSITE" id="PS51481"/>
    </source>
</evidence>
<dbReference type="Pfam" id="PF02733">
    <property type="entry name" value="Dak1"/>
    <property type="match status" value="1"/>
</dbReference>
<accession>A0AA44A599</accession>
<protein>
    <submittedName>
        <fullName evidence="2">Dihydroxyacetone kinase</fullName>
    </submittedName>
</protein>
<dbReference type="Gene3D" id="3.40.50.10440">
    <property type="entry name" value="Dihydroxyacetone kinase, domain 1"/>
    <property type="match status" value="1"/>
</dbReference>
<gene>
    <name evidence="2" type="ORF">E4K51_27785</name>
</gene>
<dbReference type="GO" id="GO:0004371">
    <property type="term" value="F:glycerone kinase activity"/>
    <property type="evidence" value="ECO:0007669"/>
    <property type="project" value="InterPro"/>
</dbReference>
<comment type="caution">
    <text evidence="2">The sequence shown here is derived from an EMBL/GenBank/DDBJ whole genome shotgun (WGS) entry which is preliminary data.</text>
</comment>
<dbReference type="PROSITE" id="PS51481">
    <property type="entry name" value="DHAK"/>
    <property type="match status" value="1"/>
</dbReference>
<evidence type="ECO:0000313" key="2">
    <source>
        <dbReference type="EMBL" id="MQS33789.1"/>
    </source>
</evidence>
<dbReference type="AlphaFoldDB" id="A0AA44A599"/>
<dbReference type="SUPFAM" id="SSF82549">
    <property type="entry name" value="DAK1/DegV-like"/>
    <property type="match status" value="1"/>
</dbReference>
<keyword evidence="2" id="KW-0808">Transferase</keyword>
<dbReference type="GO" id="GO:0019563">
    <property type="term" value="P:glycerol catabolic process"/>
    <property type="evidence" value="ECO:0007669"/>
    <property type="project" value="TreeGrafter"/>
</dbReference>
<dbReference type="PANTHER" id="PTHR28629">
    <property type="entry name" value="TRIOKINASE/FMN CYCLASE"/>
    <property type="match status" value="1"/>
</dbReference>
<dbReference type="PANTHER" id="PTHR28629:SF4">
    <property type="entry name" value="TRIOKINASE_FMN CYCLASE"/>
    <property type="match status" value="1"/>
</dbReference>
<dbReference type="Gene3D" id="3.30.1180.20">
    <property type="entry name" value="Dihydroxyacetone kinase, domain 2"/>
    <property type="match status" value="1"/>
</dbReference>
<reference evidence="2 3" key="1">
    <citation type="journal article" date="2019" name="Microorganisms">
        <title>Characteristics of Carbapenem-Resistant and Colistin-Resistant Escherichia coli Co-Producing NDM-1 and MCR-1 from Pig Farms in China.</title>
        <authorList>
            <person name="Peng Z."/>
            <person name="Li X."/>
            <person name="Hu Z."/>
            <person name="Li Z."/>
            <person name="Lv Y."/>
            <person name="Lei M."/>
            <person name="Wu B."/>
            <person name="Chen H."/>
            <person name="Wang X."/>
        </authorList>
    </citation>
    <scope>NUCLEOTIDE SEQUENCE [LARGE SCALE GENOMIC DNA]</scope>
    <source>
        <strain evidence="2 3">RXD010</strain>
    </source>
</reference>
<feature type="non-terminal residue" evidence="2">
    <location>
        <position position="1"/>
    </location>
</feature>
<dbReference type="InterPro" id="IPR004006">
    <property type="entry name" value="DhaK_dom"/>
</dbReference>
<dbReference type="InterPro" id="IPR050861">
    <property type="entry name" value="Dihydroxyacetone_Kinase"/>
</dbReference>